<feature type="chain" id="PRO_5011795420" evidence="4">
    <location>
        <begin position="20"/>
        <end position="341"/>
    </location>
</feature>
<comment type="subcellular location">
    <subcellularLocation>
        <location evidence="1">Secreted</location>
    </subcellularLocation>
</comment>
<dbReference type="EMBL" id="FOHO01000021">
    <property type="protein sequence ID" value="SEU04489.1"/>
    <property type="molecule type" value="Genomic_DNA"/>
</dbReference>
<evidence type="ECO:0000313" key="6">
    <source>
        <dbReference type="Proteomes" id="UP000199180"/>
    </source>
</evidence>
<feature type="compositionally biased region" description="Basic and acidic residues" evidence="3">
    <location>
        <begin position="47"/>
        <end position="59"/>
    </location>
</feature>
<organism evidence="5 6">
    <name type="scientific">Paracoccus homiensis</name>
    <dbReference type="NCBI Taxonomy" id="364199"/>
    <lineage>
        <taxon>Bacteria</taxon>
        <taxon>Pseudomonadati</taxon>
        <taxon>Pseudomonadota</taxon>
        <taxon>Alphaproteobacteria</taxon>
        <taxon>Rhodobacterales</taxon>
        <taxon>Paracoccaceae</taxon>
        <taxon>Paracoccus</taxon>
    </lineage>
</organism>
<dbReference type="Pfam" id="PF00353">
    <property type="entry name" value="HemolysinCabind"/>
    <property type="match status" value="4"/>
</dbReference>
<dbReference type="Gene3D" id="2.150.10.10">
    <property type="entry name" value="Serralysin-like metalloprotease, C-terminal"/>
    <property type="match status" value="3"/>
</dbReference>
<dbReference type="Proteomes" id="UP000199180">
    <property type="component" value="Unassembled WGS sequence"/>
</dbReference>
<feature type="signal peptide" evidence="4">
    <location>
        <begin position="1"/>
        <end position="19"/>
    </location>
</feature>
<dbReference type="SUPFAM" id="SSF51120">
    <property type="entry name" value="beta-Roll"/>
    <property type="match status" value="2"/>
</dbReference>
<feature type="region of interest" description="Disordered" evidence="3">
    <location>
        <begin position="24"/>
        <end position="72"/>
    </location>
</feature>
<dbReference type="InterPro" id="IPR001343">
    <property type="entry name" value="Hemolysn_Ca-bd"/>
</dbReference>
<dbReference type="OrthoDB" id="7771506at2"/>
<evidence type="ECO:0000256" key="3">
    <source>
        <dbReference type="SAM" id="MobiDB-lite"/>
    </source>
</evidence>
<dbReference type="GO" id="GO:0005509">
    <property type="term" value="F:calcium ion binding"/>
    <property type="evidence" value="ECO:0007669"/>
    <property type="project" value="InterPro"/>
</dbReference>
<evidence type="ECO:0000256" key="2">
    <source>
        <dbReference type="ARBA" id="ARBA00022525"/>
    </source>
</evidence>
<evidence type="ECO:0000256" key="1">
    <source>
        <dbReference type="ARBA" id="ARBA00004613"/>
    </source>
</evidence>
<dbReference type="PROSITE" id="PS00330">
    <property type="entry name" value="HEMOLYSIN_CALCIUM"/>
    <property type="match status" value="4"/>
</dbReference>
<name>A0A1I0J3U1_9RHOB</name>
<dbReference type="InterPro" id="IPR018511">
    <property type="entry name" value="Hemolysin-typ_Ca-bd_CS"/>
</dbReference>
<dbReference type="PANTHER" id="PTHR38340">
    <property type="entry name" value="S-LAYER PROTEIN"/>
    <property type="match status" value="1"/>
</dbReference>
<keyword evidence="6" id="KW-1185">Reference proteome</keyword>
<keyword evidence="2" id="KW-0964">Secreted</keyword>
<reference evidence="5 6" key="1">
    <citation type="submission" date="2016-10" db="EMBL/GenBank/DDBJ databases">
        <authorList>
            <person name="de Groot N.N."/>
        </authorList>
    </citation>
    <scope>NUCLEOTIDE SEQUENCE [LARGE SCALE GENOMIC DNA]</scope>
    <source>
        <strain evidence="5 6">DSM 17862</strain>
    </source>
</reference>
<accession>A0A1I0J3U1</accession>
<dbReference type="AlphaFoldDB" id="A0A1I0J3U1"/>
<proteinExistence type="predicted"/>
<dbReference type="RefSeq" id="WP_090737806.1">
    <property type="nucleotide sequence ID" value="NZ_FOHO01000021.1"/>
</dbReference>
<dbReference type="PRINTS" id="PR00313">
    <property type="entry name" value="CABNDNGRPT"/>
</dbReference>
<evidence type="ECO:0000313" key="5">
    <source>
        <dbReference type="EMBL" id="SEU04489.1"/>
    </source>
</evidence>
<gene>
    <name evidence="5" type="ORF">SAMN04489858_12121</name>
</gene>
<protein>
    <submittedName>
        <fullName evidence="5">Hemolysin-type calcium-binding repeat-containing protein</fullName>
    </submittedName>
</protein>
<dbReference type="GO" id="GO:0005576">
    <property type="term" value="C:extracellular region"/>
    <property type="evidence" value="ECO:0007669"/>
    <property type="project" value="UniProtKB-SubCell"/>
</dbReference>
<dbReference type="PANTHER" id="PTHR38340:SF1">
    <property type="entry name" value="S-LAYER PROTEIN"/>
    <property type="match status" value="1"/>
</dbReference>
<keyword evidence="4" id="KW-0732">Signal</keyword>
<dbReference type="InterPro" id="IPR011049">
    <property type="entry name" value="Serralysin-like_metalloprot_C"/>
</dbReference>
<dbReference type="STRING" id="364199.SAMN04489858_12121"/>
<sequence>MFMLAGLMGVLLAGLAVDVAGTIGTREPEHDDDDYPVDPGEGGAEDGGEKFIEPERPLPEPEMPIADPDPVPPETVGEVIDPGEGTDLRAPEEPLDWVWGGEDDDILMGGDGDDRIAGRGGSDDLRGGLGDDTIRAGEGDDWVQGDGAYGAGGDDLVFGGAGNDSLAGQGGDDTIYGGPGSDTIFGGDGNDSLIGGAGDDWIAGNDGNDTLISGGGADDLDGGDGDDVLIGGDDAERAWLRGGEGNDTLMPGSGDYAEGLAGADTFVLRGQVEDAPMIGDYQPDEDRIELHLPKDMDGEPQIQIVEDRDGSTLIRVNGEAVGRLMGAQGLRIDDIAVIRLQ</sequence>
<dbReference type="InterPro" id="IPR050557">
    <property type="entry name" value="RTX_toxin/Mannuronan_C5-epim"/>
</dbReference>
<evidence type="ECO:0000256" key="4">
    <source>
        <dbReference type="SAM" id="SignalP"/>
    </source>
</evidence>